<evidence type="ECO:0000256" key="2">
    <source>
        <dbReference type="ARBA" id="ARBA00022908"/>
    </source>
</evidence>
<dbReference type="Proteomes" id="UP000254575">
    <property type="component" value="Unassembled WGS sequence"/>
</dbReference>
<reference evidence="5 6" key="1">
    <citation type="submission" date="2018-06" db="EMBL/GenBank/DDBJ databases">
        <authorList>
            <consortium name="Pathogen Informatics"/>
            <person name="Doyle S."/>
        </authorList>
    </citation>
    <scope>NUCLEOTIDE SEQUENCE [LARGE SCALE GENOMIC DNA]</scope>
    <source>
        <strain evidence="5 6">NCTC10717</strain>
    </source>
</reference>
<dbReference type="GO" id="GO:0015074">
    <property type="term" value="P:DNA integration"/>
    <property type="evidence" value="ECO:0007669"/>
    <property type="project" value="UniProtKB-KW"/>
</dbReference>
<proteinExistence type="inferred from homology"/>
<keyword evidence="6" id="KW-1185">Reference proteome</keyword>
<organism evidence="5 6">
    <name type="scientific">Suttonella indologenes</name>
    <dbReference type="NCBI Taxonomy" id="13276"/>
    <lineage>
        <taxon>Bacteria</taxon>
        <taxon>Pseudomonadati</taxon>
        <taxon>Pseudomonadota</taxon>
        <taxon>Gammaproteobacteria</taxon>
        <taxon>Cardiobacteriales</taxon>
        <taxon>Cardiobacteriaceae</taxon>
        <taxon>Suttonella</taxon>
    </lineage>
</organism>
<comment type="similarity">
    <text evidence="1">Belongs to the 'phage' integrase family.</text>
</comment>
<dbReference type="InterPro" id="IPR010998">
    <property type="entry name" value="Integrase_recombinase_N"/>
</dbReference>
<evidence type="ECO:0000256" key="3">
    <source>
        <dbReference type="ARBA" id="ARBA00023125"/>
    </source>
</evidence>
<keyword evidence="3" id="KW-0238">DNA-binding</keyword>
<dbReference type="Gene3D" id="1.10.150.130">
    <property type="match status" value="1"/>
</dbReference>
<dbReference type="Pfam" id="PF13356">
    <property type="entry name" value="Arm-DNA-bind_3"/>
    <property type="match status" value="1"/>
</dbReference>
<dbReference type="Gene3D" id="3.30.160.390">
    <property type="entry name" value="Integrase, DNA-binding domain"/>
    <property type="match status" value="1"/>
</dbReference>
<accession>A0A380MJ22</accession>
<dbReference type="PANTHER" id="PTHR30629:SF2">
    <property type="entry name" value="PROPHAGE INTEGRASE INTS-RELATED"/>
    <property type="match status" value="1"/>
</dbReference>
<protein>
    <submittedName>
        <fullName evidence="5">Prophage CPS-53 integrase</fullName>
    </submittedName>
</protein>
<sequence length="139" mass="16412">MKLREIVVKQAKLPQKARKIFDGGGLFLYLTPSGKYWYYRYRFAGQDKVMPLGKYPQMSLKEARIAHMDAKMKLSQGIEPAYEKRRAKQEKERYYSNSFEEIAREWYRHVAPEWKNPKHVQQVINTLDSVVTIPLTTSP</sequence>
<feature type="domain" description="Integrase DNA-binding" evidence="4">
    <location>
        <begin position="5"/>
        <end position="86"/>
    </location>
</feature>
<dbReference type="EMBL" id="UHIA01000003">
    <property type="protein sequence ID" value="SUO92323.1"/>
    <property type="molecule type" value="Genomic_DNA"/>
</dbReference>
<dbReference type="InterPro" id="IPR050808">
    <property type="entry name" value="Phage_Integrase"/>
</dbReference>
<dbReference type="AlphaFoldDB" id="A0A380MJ22"/>
<name>A0A380MJ22_9GAMM</name>
<keyword evidence="2" id="KW-0229">DNA integration</keyword>
<dbReference type="InterPro" id="IPR038488">
    <property type="entry name" value="Integrase_DNA-bd_sf"/>
</dbReference>
<evidence type="ECO:0000313" key="6">
    <source>
        <dbReference type="Proteomes" id="UP000254575"/>
    </source>
</evidence>
<dbReference type="OrthoDB" id="9795573at2"/>
<evidence type="ECO:0000259" key="4">
    <source>
        <dbReference type="Pfam" id="PF13356"/>
    </source>
</evidence>
<dbReference type="PANTHER" id="PTHR30629">
    <property type="entry name" value="PROPHAGE INTEGRASE"/>
    <property type="match status" value="1"/>
</dbReference>
<evidence type="ECO:0000313" key="5">
    <source>
        <dbReference type="EMBL" id="SUO92323.1"/>
    </source>
</evidence>
<dbReference type="GO" id="GO:0003677">
    <property type="term" value="F:DNA binding"/>
    <property type="evidence" value="ECO:0007669"/>
    <property type="project" value="UniProtKB-KW"/>
</dbReference>
<evidence type="ECO:0000256" key="1">
    <source>
        <dbReference type="ARBA" id="ARBA00008857"/>
    </source>
</evidence>
<dbReference type="RefSeq" id="WP_115217783.1">
    <property type="nucleotide sequence ID" value="NZ_UHIA01000003.1"/>
</dbReference>
<gene>
    <name evidence="5" type="primary">intS_1</name>
    <name evidence="5" type="ORF">NCTC10717_00490</name>
</gene>
<dbReference type="InterPro" id="IPR025166">
    <property type="entry name" value="Integrase_DNA_bind_dom"/>
</dbReference>